<accession>A0ABR0JVW6</accession>
<dbReference type="EMBL" id="JAVRRG010000239">
    <property type="protein sequence ID" value="KAK5075857.1"/>
    <property type="molecule type" value="Genomic_DNA"/>
</dbReference>
<keyword evidence="1" id="KW-1133">Transmembrane helix</keyword>
<evidence type="ECO:0000313" key="3">
    <source>
        <dbReference type="Proteomes" id="UP001345013"/>
    </source>
</evidence>
<protein>
    <submittedName>
        <fullName evidence="2">Uncharacterized protein</fullName>
    </submittedName>
</protein>
<organism evidence="2 3">
    <name type="scientific">Lithohypha guttulata</name>
    <dbReference type="NCBI Taxonomy" id="1690604"/>
    <lineage>
        <taxon>Eukaryota</taxon>
        <taxon>Fungi</taxon>
        <taxon>Dikarya</taxon>
        <taxon>Ascomycota</taxon>
        <taxon>Pezizomycotina</taxon>
        <taxon>Eurotiomycetes</taxon>
        <taxon>Chaetothyriomycetidae</taxon>
        <taxon>Chaetothyriales</taxon>
        <taxon>Trichomeriaceae</taxon>
        <taxon>Lithohypha</taxon>
    </lineage>
</organism>
<feature type="transmembrane region" description="Helical" evidence="1">
    <location>
        <begin position="32"/>
        <end position="51"/>
    </location>
</feature>
<sequence>MFLHYLRGLPRTKDWLNQLSWTNLPIQDARLYWFYAIVVPLTVVMVLYFLSRGLAQAMLLRDKAFTAERQASEHHHSRMYHVLVTDVPAEWDTDQIQAFYYRWDHHIERVDRFSSDMPMLQGLAQMDTIVRQIERCETSFINQLLTQSKRMHAARFPHHLKQEIGKRYMLAQVASTSRFDMRASVGDRYSRLNQLTSSLAFRRPASTVRRSYEPAAVRE</sequence>
<proteinExistence type="predicted"/>
<keyword evidence="1" id="KW-0812">Transmembrane</keyword>
<keyword evidence="1" id="KW-0472">Membrane</keyword>
<dbReference type="Proteomes" id="UP001345013">
    <property type="component" value="Unassembled WGS sequence"/>
</dbReference>
<name>A0ABR0JVW6_9EURO</name>
<evidence type="ECO:0000313" key="2">
    <source>
        <dbReference type="EMBL" id="KAK5075857.1"/>
    </source>
</evidence>
<comment type="caution">
    <text evidence="2">The sequence shown here is derived from an EMBL/GenBank/DDBJ whole genome shotgun (WGS) entry which is preliminary data.</text>
</comment>
<gene>
    <name evidence="2" type="ORF">LTR24_009818</name>
</gene>
<keyword evidence="3" id="KW-1185">Reference proteome</keyword>
<reference evidence="2 3" key="1">
    <citation type="submission" date="2023-08" db="EMBL/GenBank/DDBJ databases">
        <title>Black Yeasts Isolated from many extreme environments.</title>
        <authorList>
            <person name="Coleine C."/>
            <person name="Stajich J.E."/>
            <person name="Selbmann L."/>
        </authorList>
    </citation>
    <scope>NUCLEOTIDE SEQUENCE [LARGE SCALE GENOMIC DNA]</scope>
    <source>
        <strain evidence="2 3">CCFEE 5885</strain>
    </source>
</reference>
<evidence type="ECO:0000256" key="1">
    <source>
        <dbReference type="SAM" id="Phobius"/>
    </source>
</evidence>